<evidence type="ECO:0000313" key="2">
    <source>
        <dbReference type="Proteomes" id="UP001371218"/>
    </source>
</evidence>
<dbReference type="InterPro" id="IPR043519">
    <property type="entry name" value="NT_sf"/>
</dbReference>
<dbReference type="RefSeq" id="WP_341424881.1">
    <property type="nucleotide sequence ID" value="NZ_JBBUTG010000003.1"/>
</dbReference>
<protein>
    <submittedName>
        <fullName evidence="1">GrpB family protein</fullName>
    </submittedName>
</protein>
<proteinExistence type="predicted"/>
<dbReference type="PANTHER" id="PTHR34822">
    <property type="entry name" value="GRPB DOMAIN PROTEIN (AFU_ORTHOLOGUE AFUA_1G01530)"/>
    <property type="match status" value="1"/>
</dbReference>
<sequence>MKNDNESADHVVVVPYDVEWPARFESERQWLQPLLAPWLTGDIEHIGSTSVPGLAAKPVIDMMAPVASLKDARPAIVAASEAGYLHHPYRADVMHWFCKPSPHVRTHHLHLVPRDSPLWRERLAFRDALRADPNLAQQYAALKMQLAAQFRTDREAYTVAKGPFVQSVLSTVLPSLPPRPDGEAAP</sequence>
<evidence type="ECO:0000313" key="1">
    <source>
        <dbReference type="EMBL" id="MEK8030516.1"/>
    </source>
</evidence>
<dbReference type="EMBL" id="JBBUTG010000003">
    <property type="protein sequence ID" value="MEK8030516.1"/>
    <property type="molecule type" value="Genomic_DNA"/>
</dbReference>
<dbReference type="Gene3D" id="3.30.460.10">
    <property type="entry name" value="Beta Polymerase, domain 2"/>
    <property type="match status" value="1"/>
</dbReference>
<accession>A0ABU9BL04</accession>
<reference evidence="1 2" key="1">
    <citation type="submission" date="2024-04" db="EMBL/GenBank/DDBJ databases">
        <title>Novel species of the genus Ideonella isolated from streams.</title>
        <authorList>
            <person name="Lu H."/>
        </authorList>
    </citation>
    <scope>NUCLEOTIDE SEQUENCE [LARGE SCALE GENOMIC DNA]</scope>
    <source>
        <strain evidence="1 2">DXS29W</strain>
    </source>
</reference>
<dbReference type="InterPro" id="IPR007344">
    <property type="entry name" value="GrpB/CoaE"/>
</dbReference>
<dbReference type="Proteomes" id="UP001371218">
    <property type="component" value="Unassembled WGS sequence"/>
</dbReference>
<dbReference type="Pfam" id="PF04229">
    <property type="entry name" value="GrpB"/>
    <property type="match status" value="1"/>
</dbReference>
<dbReference type="SUPFAM" id="SSF81301">
    <property type="entry name" value="Nucleotidyltransferase"/>
    <property type="match status" value="1"/>
</dbReference>
<gene>
    <name evidence="1" type="ORF">AACH06_06725</name>
</gene>
<dbReference type="PANTHER" id="PTHR34822:SF1">
    <property type="entry name" value="GRPB FAMILY PROTEIN"/>
    <property type="match status" value="1"/>
</dbReference>
<comment type="caution">
    <text evidence="1">The sequence shown here is derived from an EMBL/GenBank/DDBJ whole genome shotgun (WGS) entry which is preliminary data.</text>
</comment>
<organism evidence="1 2">
    <name type="scientific">Ideonella lacteola</name>
    <dbReference type="NCBI Taxonomy" id="2984193"/>
    <lineage>
        <taxon>Bacteria</taxon>
        <taxon>Pseudomonadati</taxon>
        <taxon>Pseudomonadota</taxon>
        <taxon>Betaproteobacteria</taxon>
        <taxon>Burkholderiales</taxon>
        <taxon>Sphaerotilaceae</taxon>
        <taxon>Ideonella</taxon>
    </lineage>
</organism>
<keyword evidence="2" id="KW-1185">Reference proteome</keyword>
<name>A0ABU9BL04_9BURK</name>